<dbReference type="InterPro" id="IPR011764">
    <property type="entry name" value="Biotin_carboxylation_dom"/>
</dbReference>
<evidence type="ECO:0000259" key="9">
    <source>
        <dbReference type="PROSITE" id="PS50979"/>
    </source>
</evidence>
<dbReference type="Pfam" id="PF00289">
    <property type="entry name" value="Biotin_carb_N"/>
    <property type="match status" value="1"/>
</dbReference>
<dbReference type="NCBIfam" id="TIGR00514">
    <property type="entry name" value="accC"/>
    <property type="match status" value="1"/>
</dbReference>
<keyword evidence="11" id="KW-1185">Reference proteome</keyword>
<dbReference type="UniPathway" id="UPA00655">
    <property type="reaction ID" value="UER00711"/>
</dbReference>
<dbReference type="SUPFAM" id="SSF51246">
    <property type="entry name" value="Rudiment single hybrid motif"/>
    <property type="match status" value="1"/>
</dbReference>
<dbReference type="PANTHER" id="PTHR18866:SF33">
    <property type="entry name" value="METHYLCROTONOYL-COA CARBOXYLASE SUBUNIT ALPHA, MITOCHONDRIAL-RELATED"/>
    <property type="match status" value="1"/>
</dbReference>
<protein>
    <submittedName>
        <fullName evidence="10">Acetyl-CoA carboxylase biotin carboxylase subunit</fullName>
        <ecNumber evidence="10">6.3.4.14</ecNumber>
    </submittedName>
</protein>
<dbReference type="PROSITE" id="PS50975">
    <property type="entry name" value="ATP_GRASP"/>
    <property type="match status" value="1"/>
</dbReference>
<dbReference type="GO" id="GO:0046872">
    <property type="term" value="F:metal ion binding"/>
    <property type="evidence" value="ECO:0007669"/>
    <property type="project" value="UniProtKB-KW"/>
</dbReference>
<dbReference type="PROSITE" id="PS50979">
    <property type="entry name" value="BC"/>
    <property type="match status" value="1"/>
</dbReference>
<dbReference type="EC" id="6.3.4.14" evidence="10"/>
<dbReference type="InterPro" id="IPR004549">
    <property type="entry name" value="Acetyl_CoA_COase_biotin_COase"/>
</dbReference>
<dbReference type="PROSITE" id="PS00866">
    <property type="entry name" value="CPSASE_1"/>
    <property type="match status" value="1"/>
</dbReference>
<dbReference type="NCBIfam" id="NF006367">
    <property type="entry name" value="PRK08591.1"/>
    <property type="match status" value="1"/>
</dbReference>
<dbReference type="EMBL" id="VTHL01000038">
    <property type="protein sequence ID" value="TYZ05789.1"/>
    <property type="molecule type" value="Genomic_DNA"/>
</dbReference>
<dbReference type="InterPro" id="IPR011054">
    <property type="entry name" value="Rudment_hybrid_motif"/>
</dbReference>
<evidence type="ECO:0000313" key="10">
    <source>
        <dbReference type="EMBL" id="TYZ05789.1"/>
    </source>
</evidence>
<dbReference type="Gene3D" id="3.30.470.20">
    <property type="entry name" value="ATP-grasp fold, B domain"/>
    <property type="match status" value="1"/>
</dbReference>
<dbReference type="GO" id="GO:2001295">
    <property type="term" value="P:malonyl-CoA biosynthetic process"/>
    <property type="evidence" value="ECO:0007669"/>
    <property type="project" value="UniProtKB-UniPathway"/>
</dbReference>
<keyword evidence="2" id="KW-0479">Metal-binding</keyword>
<sequence length="503" mass="55036">MKKITKLLVANRGEIALRVLRSAKEMGLQTVAIYSEADRNALHVRYADEAVCVGPPASKDSYLRGDKILEVCRQLGVDAIHPGYGFLSENAEFARQVKEAGLIFVGPSPEAMDIMGDKLSAKQAVQAYNIPLVPGTAEAISDVAEAKQIAQQVGFPILIKASAGGGGKGMRLVHNVEEFEEQMQLAINEAVSAFGDGAVFIEKFVTGPRHIEIQVLGDEHGNIVHLFERECSIQRRHQKVIEEAPSSVLTPELRAEMGRCAVDVARACNYTGAGTVEFLLDDQRNFYFLEMNTRLQVEHPVTEQITGLDLVKEQIKVAQGQPLAFRQDDLSINGHALELRVYAEDPQNNFLPDIGTLTTYVRPQGPGVRVDDGFEQGMDIPIYYDPMIAKLVTFGATREEAIARMLRAIDEYQITGIQTTLGFGSYVLRHPAFVSGNFDTNFIKDHFTPESLKPAAPDEATAKLAAVLTAMLLAEKKPGFTAAATEAPVATGSAWKRNRLGVR</sequence>
<dbReference type="Proteomes" id="UP000322791">
    <property type="component" value="Unassembled WGS sequence"/>
</dbReference>
<keyword evidence="3 7" id="KW-0547">Nucleotide-binding</keyword>
<dbReference type="InterPro" id="IPR011761">
    <property type="entry name" value="ATP-grasp"/>
</dbReference>
<evidence type="ECO:0000256" key="5">
    <source>
        <dbReference type="ARBA" id="ARBA00022842"/>
    </source>
</evidence>
<dbReference type="PANTHER" id="PTHR18866">
    <property type="entry name" value="CARBOXYLASE:PYRUVATE/ACETYL-COA/PROPIONYL-COA CARBOXYLASE"/>
    <property type="match status" value="1"/>
</dbReference>
<keyword evidence="1 10" id="KW-0436">Ligase</keyword>
<keyword evidence="4 7" id="KW-0067">ATP-binding</keyword>
<dbReference type="InterPro" id="IPR050856">
    <property type="entry name" value="Biotin_carboxylase_complex"/>
</dbReference>
<dbReference type="FunFam" id="3.30.470.20:FF:000028">
    <property type="entry name" value="Methylcrotonoyl-CoA carboxylase subunit alpha, mitochondrial"/>
    <property type="match status" value="1"/>
</dbReference>
<dbReference type="InterPro" id="IPR005479">
    <property type="entry name" value="CPAse_ATP-bd"/>
</dbReference>
<evidence type="ECO:0000256" key="3">
    <source>
        <dbReference type="ARBA" id="ARBA00022741"/>
    </source>
</evidence>
<evidence type="ECO:0000256" key="6">
    <source>
        <dbReference type="ARBA" id="ARBA00023267"/>
    </source>
</evidence>
<keyword evidence="5" id="KW-0460">Magnesium</keyword>
<dbReference type="SUPFAM" id="SSF56059">
    <property type="entry name" value="Glutathione synthetase ATP-binding domain-like"/>
    <property type="match status" value="1"/>
</dbReference>
<dbReference type="FunFam" id="3.30.1490.20:FF:000018">
    <property type="entry name" value="Biotin carboxylase"/>
    <property type="match status" value="1"/>
</dbReference>
<evidence type="ECO:0000256" key="4">
    <source>
        <dbReference type="ARBA" id="ARBA00022840"/>
    </source>
</evidence>
<dbReference type="InterPro" id="IPR005481">
    <property type="entry name" value="BC-like_N"/>
</dbReference>
<dbReference type="AlphaFoldDB" id="A0A5D6UTV5"/>
<keyword evidence="6" id="KW-0092">Biotin</keyword>
<comment type="caution">
    <text evidence="10">The sequence shown here is derived from an EMBL/GenBank/DDBJ whole genome shotgun (WGS) entry which is preliminary data.</text>
</comment>
<dbReference type="GO" id="GO:0004075">
    <property type="term" value="F:biotin carboxylase activity"/>
    <property type="evidence" value="ECO:0007669"/>
    <property type="project" value="UniProtKB-EC"/>
</dbReference>
<evidence type="ECO:0000259" key="8">
    <source>
        <dbReference type="PROSITE" id="PS50975"/>
    </source>
</evidence>
<dbReference type="InterPro" id="IPR016185">
    <property type="entry name" value="PreATP-grasp_dom_sf"/>
</dbReference>
<dbReference type="RefSeq" id="WP_149072931.1">
    <property type="nucleotide sequence ID" value="NZ_VTHL01000038.1"/>
</dbReference>
<evidence type="ECO:0000256" key="2">
    <source>
        <dbReference type="ARBA" id="ARBA00022723"/>
    </source>
</evidence>
<dbReference type="PROSITE" id="PS00867">
    <property type="entry name" value="CPSASE_2"/>
    <property type="match status" value="1"/>
</dbReference>
<dbReference type="SUPFAM" id="SSF52440">
    <property type="entry name" value="PreATP-grasp domain"/>
    <property type="match status" value="1"/>
</dbReference>
<feature type="domain" description="ATP-grasp" evidence="8">
    <location>
        <begin position="122"/>
        <end position="319"/>
    </location>
</feature>
<dbReference type="Pfam" id="PF02786">
    <property type="entry name" value="CPSase_L_D2"/>
    <property type="match status" value="1"/>
</dbReference>
<evidence type="ECO:0000313" key="11">
    <source>
        <dbReference type="Proteomes" id="UP000322791"/>
    </source>
</evidence>
<dbReference type="Pfam" id="PF02785">
    <property type="entry name" value="Biotin_carb_C"/>
    <property type="match status" value="1"/>
</dbReference>
<evidence type="ECO:0000256" key="7">
    <source>
        <dbReference type="PROSITE-ProRule" id="PRU00409"/>
    </source>
</evidence>
<accession>A0A5D6UTV5</accession>
<proteinExistence type="predicted"/>
<dbReference type="FunFam" id="3.40.50.20:FF:000010">
    <property type="entry name" value="Propionyl-CoA carboxylase subunit alpha"/>
    <property type="match status" value="1"/>
</dbReference>
<feature type="domain" description="Biotin carboxylation" evidence="9">
    <location>
        <begin position="3"/>
        <end position="448"/>
    </location>
</feature>
<organism evidence="10 11">
    <name type="scientific">Hymenobacter lutimineralis</name>
    <dbReference type="NCBI Taxonomy" id="2606448"/>
    <lineage>
        <taxon>Bacteria</taxon>
        <taxon>Pseudomonadati</taxon>
        <taxon>Bacteroidota</taxon>
        <taxon>Cytophagia</taxon>
        <taxon>Cytophagales</taxon>
        <taxon>Hymenobacteraceae</taxon>
        <taxon>Hymenobacter</taxon>
    </lineage>
</organism>
<name>A0A5D6UTV5_9BACT</name>
<dbReference type="InterPro" id="IPR005482">
    <property type="entry name" value="Biotin_COase_C"/>
</dbReference>
<reference evidence="10 11" key="1">
    <citation type="submission" date="2019-08" db="EMBL/GenBank/DDBJ databases">
        <authorList>
            <person name="Seo M.-J."/>
        </authorList>
    </citation>
    <scope>NUCLEOTIDE SEQUENCE [LARGE SCALE GENOMIC DNA]</scope>
    <source>
        <strain evidence="10 11">KIGAM108</strain>
    </source>
</reference>
<dbReference type="SMART" id="SM00878">
    <property type="entry name" value="Biotin_carb_C"/>
    <property type="match status" value="1"/>
</dbReference>
<gene>
    <name evidence="10" type="primary">accC</name>
    <name evidence="10" type="ORF">FY528_20795</name>
</gene>
<evidence type="ECO:0000256" key="1">
    <source>
        <dbReference type="ARBA" id="ARBA00022598"/>
    </source>
</evidence>
<dbReference type="GO" id="GO:0005524">
    <property type="term" value="F:ATP binding"/>
    <property type="evidence" value="ECO:0007669"/>
    <property type="project" value="UniProtKB-UniRule"/>
</dbReference>